<sequence length="99" mass="10964">NHISSPGSSCQWWTAFPSTLSVGLTIPERGLPYISYTGMCKQYKDDRDEDSLLGLYEVEFGEVLDASSLLQPFVRAYCGTDLAKVYFSLKQCRAGDGVL</sequence>
<feature type="non-terminal residue" evidence="1">
    <location>
        <position position="1"/>
    </location>
</feature>
<dbReference type="EMBL" id="CALNXI010000103">
    <property type="protein sequence ID" value="CAH3019024.1"/>
    <property type="molecule type" value="Genomic_DNA"/>
</dbReference>
<reference evidence="1 2" key="1">
    <citation type="submission" date="2022-05" db="EMBL/GenBank/DDBJ databases">
        <authorList>
            <consortium name="Genoscope - CEA"/>
            <person name="William W."/>
        </authorList>
    </citation>
    <scope>NUCLEOTIDE SEQUENCE [LARGE SCALE GENOMIC DNA]</scope>
</reference>
<evidence type="ECO:0000313" key="1">
    <source>
        <dbReference type="EMBL" id="CAH3019024.1"/>
    </source>
</evidence>
<accession>A0ABN8LPQ3</accession>
<evidence type="ECO:0000313" key="2">
    <source>
        <dbReference type="Proteomes" id="UP001159427"/>
    </source>
</evidence>
<keyword evidence="2" id="KW-1185">Reference proteome</keyword>
<protein>
    <submittedName>
        <fullName evidence="1">Uncharacterized protein</fullName>
    </submittedName>
</protein>
<comment type="caution">
    <text evidence="1">The sequence shown here is derived from an EMBL/GenBank/DDBJ whole genome shotgun (WGS) entry which is preliminary data.</text>
</comment>
<dbReference type="Proteomes" id="UP001159427">
    <property type="component" value="Unassembled WGS sequence"/>
</dbReference>
<organism evidence="1 2">
    <name type="scientific">Porites evermanni</name>
    <dbReference type="NCBI Taxonomy" id="104178"/>
    <lineage>
        <taxon>Eukaryota</taxon>
        <taxon>Metazoa</taxon>
        <taxon>Cnidaria</taxon>
        <taxon>Anthozoa</taxon>
        <taxon>Hexacorallia</taxon>
        <taxon>Scleractinia</taxon>
        <taxon>Fungiina</taxon>
        <taxon>Poritidae</taxon>
        <taxon>Porites</taxon>
    </lineage>
</organism>
<name>A0ABN8LPQ3_9CNID</name>
<gene>
    <name evidence="1" type="ORF">PEVE_00000663</name>
</gene>
<proteinExistence type="predicted"/>